<dbReference type="RefSeq" id="WP_069695093.1">
    <property type="nucleotide sequence ID" value="NZ_CP043010.1"/>
</dbReference>
<keyword evidence="1" id="KW-0812">Transmembrane</keyword>
<protein>
    <submittedName>
        <fullName evidence="2">Uncharacterized protein</fullName>
    </submittedName>
</protein>
<evidence type="ECO:0000256" key="1">
    <source>
        <dbReference type="SAM" id="Phobius"/>
    </source>
</evidence>
<feature type="transmembrane region" description="Helical" evidence="1">
    <location>
        <begin position="68"/>
        <end position="88"/>
    </location>
</feature>
<keyword evidence="1" id="KW-1133">Transmembrane helix</keyword>
<accession>A0AAX3EEN5</accession>
<dbReference type="AlphaFoldDB" id="A0AAX3EEN5"/>
<proteinExistence type="predicted"/>
<dbReference type="Proteomes" id="UP001163293">
    <property type="component" value="Chromosome"/>
</dbReference>
<gene>
    <name evidence="2" type="ORF">NL394_13475</name>
</gene>
<reference evidence="2" key="1">
    <citation type="submission" date="2022-07" db="EMBL/GenBank/DDBJ databases">
        <authorList>
            <person name="Wu T."/>
        </authorList>
    </citation>
    <scope>NUCLEOTIDE SEQUENCE</scope>
    <source>
        <strain evidence="2">SD-1</strain>
    </source>
</reference>
<keyword evidence="1" id="KW-0472">Membrane</keyword>
<feature type="transmembrane region" description="Helical" evidence="1">
    <location>
        <begin position="100"/>
        <end position="124"/>
    </location>
</feature>
<sequence>MNLRVKARDEFPRGWWHSGRWWLEGARELGVNCLAALAAVLFAREALRLVRDRDSPDDLARRRVPTEGWVAGLLLGCMVLGSSTALAAPAGSSGRGLVQAAVLVAMLWWLANVLVSLTALAVLARSRIRHRDVWAEIDFIKAHAPKYGRPPETVEEYRALRLKGGRLQGP</sequence>
<evidence type="ECO:0000313" key="3">
    <source>
        <dbReference type="Proteomes" id="UP001163293"/>
    </source>
</evidence>
<dbReference type="EMBL" id="CP101185">
    <property type="protein sequence ID" value="UYV96088.1"/>
    <property type="molecule type" value="Genomic_DNA"/>
</dbReference>
<keyword evidence="3" id="KW-1185">Reference proteome</keyword>
<evidence type="ECO:0000313" key="2">
    <source>
        <dbReference type="EMBL" id="UYV96088.1"/>
    </source>
</evidence>
<organism evidence="2 3">
    <name type="scientific">Paenarthrobacter ureafaciens</name>
    <dbReference type="NCBI Taxonomy" id="37931"/>
    <lineage>
        <taxon>Bacteria</taxon>
        <taxon>Bacillati</taxon>
        <taxon>Actinomycetota</taxon>
        <taxon>Actinomycetes</taxon>
        <taxon>Micrococcales</taxon>
        <taxon>Micrococcaceae</taxon>
        <taxon>Paenarthrobacter</taxon>
    </lineage>
</organism>
<name>A0AAX3EEN5_PAEUR</name>